<sequence>MRDQLNLVSELYDIYKSLELKNLRKSLKLKYKLEVNKAKIKGNDIVILKSNNKQKTMWDLIDSKRFISRRDDSDNDVLLCKNLPDNISFSFREVSYNEIRDIIGALKNSSSRDIYDLQLYQ</sequence>
<comment type="caution">
    <text evidence="1">The sequence shown here is derived from an EMBL/GenBank/DDBJ whole genome shotgun (WGS) entry which is preliminary data.</text>
</comment>
<evidence type="ECO:0000313" key="1">
    <source>
        <dbReference type="EMBL" id="KAL3273823.1"/>
    </source>
</evidence>
<reference evidence="1 2" key="1">
    <citation type="journal article" date="2021" name="BMC Biol.">
        <title>Horizontally acquired antibacterial genes associated with adaptive radiation of ladybird beetles.</title>
        <authorList>
            <person name="Li H.S."/>
            <person name="Tang X.F."/>
            <person name="Huang Y.H."/>
            <person name="Xu Z.Y."/>
            <person name="Chen M.L."/>
            <person name="Du X.Y."/>
            <person name="Qiu B.Y."/>
            <person name="Chen P.T."/>
            <person name="Zhang W."/>
            <person name="Slipinski A."/>
            <person name="Escalona H.E."/>
            <person name="Waterhouse R.M."/>
            <person name="Zwick A."/>
            <person name="Pang H."/>
        </authorList>
    </citation>
    <scope>NUCLEOTIDE SEQUENCE [LARGE SCALE GENOMIC DNA]</scope>
    <source>
        <strain evidence="1">SYSU2018</strain>
    </source>
</reference>
<proteinExistence type="predicted"/>
<name>A0ABD2N518_9CUCU</name>
<accession>A0ABD2N518</accession>
<keyword evidence="2" id="KW-1185">Reference proteome</keyword>
<organism evidence="1 2">
    <name type="scientific">Cryptolaemus montrouzieri</name>
    <dbReference type="NCBI Taxonomy" id="559131"/>
    <lineage>
        <taxon>Eukaryota</taxon>
        <taxon>Metazoa</taxon>
        <taxon>Ecdysozoa</taxon>
        <taxon>Arthropoda</taxon>
        <taxon>Hexapoda</taxon>
        <taxon>Insecta</taxon>
        <taxon>Pterygota</taxon>
        <taxon>Neoptera</taxon>
        <taxon>Endopterygota</taxon>
        <taxon>Coleoptera</taxon>
        <taxon>Polyphaga</taxon>
        <taxon>Cucujiformia</taxon>
        <taxon>Coccinelloidea</taxon>
        <taxon>Coccinellidae</taxon>
        <taxon>Scymninae</taxon>
        <taxon>Scymnini</taxon>
        <taxon>Cryptolaemus</taxon>
    </lineage>
</organism>
<evidence type="ECO:0000313" key="2">
    <source>
        <dbReference type="Proteomes" id="UP001516400"/>
    </source>
</evidence>
<dbReference type="Proteomes" id="UP001516400">
    <property type="component" value="Unassembled WGS sequence"/>
</dbReference>
<dbReference type="AlphaFoldDB" id="A0ABD2N518"/>
<gene>
    <name evidence="1" type="ORF">HHI36_015251</name>
</gene>
<protein>
    <submittedName>
        <fullName evidence="1">Uncharacterized protein</fullName>
    </submittedName>
</protein>
<dbReference type="EMBL" id="JABFTP020000062">
    <property type="protein sequence ID" value="KAL3273823.1"/>
    <property type="molecule type" value="Genomic_DNA"/>
</dbReference>